<dbReference type="SUPFAM" id="SSF56091">
    <property type="entry name" value="DNA ligase/mRNA capping enzyme, catalytic domain"/>
    <property type="match status" value="1"/>
</dbReference>
<accession>A0A8S5TFR0</accession>
<dbReference type="InterPro" id="IPR021122">
    <property type="entry name" value="RNA_ligase_dom_REL/Rnl2"/>
</dbReference>
<reference evidence="2" key="1">
    <citation type="journal article" date="2021" name="Proc. Natl. Acad. Sci. U.S.A.">
        <title>A Catalog of Tens of Thousands of Viruses from Human Metagenomes Reveals Hidden Associations with Chronic Diseases.</title>
        <authorList>
            <person name="Tisza M.J."/>
            <person name="Buck C.B."/>
        </authorList>
    </citation>
    <scope>NUCLEOTIDE SEQUENCE</scope>
    <source>
        <strain evidence="2">CtP0x5</strain>
    </source>
</reference>
<evidence type="ECO:0000313" key="2">
    <source>
        <dbReference type="EMBL" id="DAF61867.1"/>
    </source>
</evidence>
<proteinExistence type="predicted"/>
<feature type="domain" description="RNA ligase" evidence="1">
    <location>
        <begin position="31"/>
        <end position="195"/>
    </location>
</feature>
<protein>
    <recommendedName>
        <fullName evidence="1">RNA ligase domain-containing protein</fullName>
    </recommendedName>
</protein>
<dbReference type="Gene3D" id="3.30.470.30">
    <property type="entry name" value="DNA ligase/mRNA capping enzyme"/>
    <property type="match status" value="1"/>
</dbReference>
<organism evidence="2">
    <name type="scientific">Siphoviridae sp. ctP0x5</name>
    <dbReference type="NCBI Taxonomy" id="2827863"/>
    <lineage>
        <taxon>Viruses</taxon>
        <taxon>Duplodnaviria</taxon>
        <taxon>Heunggongvirae</taxon>
        <taxon>Uroviricota</taxon>
        <taxon>Caudoviricetes</taxon>
    </lineage>
</organism>
<sequence>MEQKKFMDISRIKEDTELTVANTGGFHVGDHIVIQEKVDGSNSAIAYDKETNKLVAFSRRQTLDYNNTLNGFWNWVQTLAVEPFSKYPNYVFFMEWLTKHTIKYIPEAYGKSYFYDVYDKENECYLPQSEVKRLADELNLRYVQTFYDGEFISWEHCMSFMHKSDIAVDIPEGIVVKNQTELNNPNSRTPFVLKIVNSQFSEIKKDNHKQKIEDPQKLAAKAKASEIVEQIVTKNRVQKELYKMIDEGVLPQKIEPQDMRIVAQNLPKRIFVDCVKEENELVVEAGEFFGKMCGSTTMNWAKKIIFGE</sequence>
<dbReference type="EMBL" id="BK032818">
    <property type="protein sequence ID" value="DAF61867.1"/>
    <property type="molecule type" value="Genomic_DNA"/>
</dbReference>
<dbReference type="Pfam" id="PF09414">
    <property type="entry name" value="RNA_ligase"/>
    <property type="match status" value="1"/>
</dbReference>
<evidence type="ECO:0000259" key="1">
    <source>
        <dbReference type="Pfam" id="PF09414"/>
    </source>
</evidence>
<name>A0A8S5TFR0_9CAUD</name>